<feature type="transmembrane region" description="Helical" evidence="1">
    <location>
        <begin position="6"/>
        <end position="39"/>
    </location>
</feature>
<proteinExistence type="predicted"/>
<keyword evidence="1" id="KW-1133">Transmembrane helix</keyword>
<evidence type="ECO:0000313" key="3">
    <source>
        <dbReference type="Proteomes" id="UP000184334"/>
    </source>
</evidence>
<feature type="transmembrane region" description="Helical" evidence="1">
    <location>
        <begin position="46"/>
        <end position="64"/>
    </location>
</feature>
<comment type="caution">
    <text evidence="2">The sequence shown here is derived from an EMBL/GenBank/DDBJ whole genome shotgun (WGS) entry which is preliminary data.</text>
</comment>
<sequence>MKILIFYAAILIAVLGVFFSNIPILPIILEALAAIVFSMNFEKGKWLYLILFFSVFILIITNYMPSFEFLLTIK</sequence>
<name>A0A1M4WI26_MARH1</name>
<evidence type="ECO:0000256" key="1">
    <source>
        <dbReference type="SAM" id="Phobius"/>
    </source>
</evidence>
<keyword evidence="3" id="KW-1185">Reference proteome</keyword>
<accession>A0A1M4WI26</accession>
<evidence type="ECO:0000313" key="2">
    <source>
        <dbReference type="EMBL" id="SHE80888.1"/>
    </source>
</evidence>
<dbReference type="EMBL" id="FQUI01000016">
    <property type="protein sequence ID" value="SHE80888.1"/>
    <property type="molecule type" value="Genomic_DNA"/>
</dbReference>
<organism evidence="2 3">
    <name type="scientific">Marinitoga hydrogenitolerans (strain DSM 16785 / JCM 12826 / AT1271)</name>
    <dbReference type="NCBI Taxonomy" id="1122195"/>
    <lineage>
        <taxon>Bacteria</taxon>
        <taxon>Thermotogati</taxon>
        <taxon>Thermotogota</taxon>
        <taxon>Thermotogae</taxon>
        <taxon>Petrotogales</taxon>
        <taxon>Petrotogaceae</taxon>
        <taxon>Marinitoga</taxon>
    </lineage>
</organism>
<dbReference type="STRING" id="1122195.SAMN02745164_01182"/>
<gene>
    <name evidence="2" type="ORF">SAMN02745164_01182</name>
</gene>
<dbReference type="Proteomes" id="UP000184334">
    <property type="component" value="Unassembled WGS sequence"/>
</dbReference>
<dbReference type="AlphaFoldDB" id="A0A1M4WI26"/>
<protein>
    <submittedName>
        <fullName evidence="2">Uncharacterized protein</fullName>
    </submittedName>
</protein>
<keyword evidence="1" id="KW-0472">Membrane</keyword>
<dbReference type="RefSeq" id="WP_072864438.1">
    <property type="nucleotide sequence ID" value="NZ_FQUI01000016.1"/>
</dbReference>
<reference evidence="2" key="1">
    <citation type="submission" date="2016-11" db="EMBL/GenBank/DDBJ databases">
        <authorList>
            <person name="Varghese N."/>
            <person name="Submissions S."/>
        </authorList>
    </citation>
    <scope>NUCLEOTIDE SEQUENCE [LARGE SCALE GENOMIC DNA]</scope>
    <source>
        <strain evidence="2">DSM 16785</strain>
    </source>
</reference>
<keyword evidence="1" id="KW-0812">Transmembrane</keyword>